<evidence type="ECO:0000256" key="1">
    <source>
        <dbReference type="SAM" id="MobiDB-lite"/>
    </source>
</evidence>
<organism evidence="2 3">
    <name type="scientific">Polyplax serrata</name>
    <name type="common">Common mouse louse</name>
    <dbReference type="NCBI Taxonomy" id="468196"/>
    <lineage>
        <taxon>Eukaryota</taxon>
        <taxon>Metazoa</taxon>
        <taxon>Ecdysozoa</taxon>
        <taxon>Arthropoda</taxon>
        <taxon>Hexapoda</taxon>
        <taxon>Insecta</taxon>
        <taxon>Pterygota</taxon>
        <taxon>Neoptera</taxon>
        <taxon>Paraneoptera</taxon>
        <taxon>Psocodea</taxon>
        <taxon>Troctomorpha</taxon>
        <taxon>Phthiraptera</taxon>
        <taxon>Anoplura</taxon>
        <taxon>Polyplacidae</taxon>
        <taxon>Polyplax</taxon>
    </lineage>
</organism>
<comment type="caution">
    <text evidence="2">The sequence shown here is derived from an EMBL/GenBank/DDBJ whole genome shotgun (WGS) entry which is preliminary data.</text>
</comment>
<dbReference type="AlphaFoldDB" id="A0AAN8PF81"/>
<evidence type="ECO:0000313" key="3">
    <source>
        <dbReference type="Proteomes" id="UP001372834"/>
    </source>
</evidence>
<accession>A0AAN8PF81</accession>
<evidence type="ECO:0000313" key="2">
    <source>
        <dbReference type="EMBL" id="KAK6629477.1"/>
    </source>
</evidence>
<feature type="region of interest" description="Disordered" evidence="1">
    <location>
        <begin position="94"/>
        <end position="119"/>
    </location>
</feature>
<protein>
    <submittedName>
        <fullName evidence="2">Uncharacterized protein</fullName>
    </submittedName>
</protein>
<sequence>MLVNVSPLSDTPRGGVRKSSVCLYVLRLVLPYHYKAHCCHINLRLVEEEEQGRIPEVPGQLANTQVPRSELISDDESIEIDPGILGDQIQREDMLAGKTKKKQAGSGEGRGLPPEEEEVRRWYRNGLRDRVNRNRDYMEELIN</sequence>
<proteinExistence type="predicted"/>
<gene>
    <name evidence="2" type="ORF">RUM43_003294</name>
</gene>
<dbReference type="EMBL" id="JAWJWE010000036">
    <property type="protein sequence ID" value="KAK6629477.1"/>
    <property type="molecule type" value="Genomic_DNA"/>
</dbReference>
<name>A0AAN8PF81_POLSC</name>
<dbReference type="Proteomes" id="UP001372834">
    <property type="component" value="Unassembled WGS sequence"/>
</dbReference>
<reference evidence="2 3" key="1">
    <citation type="submission" date="2023-10" db="EMBL/GenBank/DDBJ databases">
        <title>Genomes of two closely related lineages of the louse Polyplax serrata with different host specificities.</title>
        <authorList>
            <person name="Martinu J."/>
            <person name="Tarabai H."/>
            <person name="Stefka J."/>
            <person name="Hypsa V."/>
        </authorList>
    </citation>
    <scope>NUCLEOTIDE SEQUENCE [LARGE SCALE GENOMIC DNA]</scope>
    <source>
        <strain evidence="2">HR10_N</strain>
    </source>
</reference>